<evidence type="ECO:0000259" key="12">
    <source>
        <dbReference type="PROSITE" id="PS51194"/>
    </source>
</evidence>
<sequence>MSVDTTVAQKLFTELDLDDRLLKALGDMNLVRMTKVQEQAIPLGLVGKDLIVQARTGSGKTAVYGLILINKILSQAQKTAKTNRKTGTQAIVLVPTIELSAQVSNYLKNLLKYSGKLISVVNGASSATSNAIKALMLEQPEIVVSTPSRVLQHLKDNVLKVNETLETLVIDESDLVLSFGYKGDLLKIAEYLPKVCQNILTSATMPKDVKDFSQLVMRNPVKCFIKDEAENFAGRLSQYAVMCSDRDKFFLMYVVLKLKLISGKCIIFVNGVDRCYRLKLFLEQFSVRSCVLNSELPINSRYHIVEEFNRGVYDYIIATDESAGKDDLDDPSETAELDLKNINNTKEIDDDENKLDNKQAETKSDDKILKKSDTNESDSDNSDSDELDSDVDLSDDESNLSKETLPALKTLDKIESSIKKPKSYTQTHNNKIAGYGVVRGIDFKDAAAVINFDFPSTIDGYIHRIGRTARGNRRGMSLSFVASKAETRTKSESNVISEKNNFEKVKADQISKGCSIEPYEFDMNQISGLRYRCEDALRAVTKASIKEAKLKEIKREILNSELLKTHFEDKVTDLNYLRHDKTLHPTKIQPHLKNIPSYLLPQITSVSGDNTINTSIVAGHKHLGNIPFNSNKKNKRFKSSRGGSKSHRPGKGRSADPLRSFGSGRSKKR</sequence>
<dbReference type="CDD" id="cd17961">
    <property type="entry name" value="DEADc_DDX56"/>
    <property type="match status" value="1"/>
</dbReference>
<dbReference type="InterPro" id="IPR014001">
    <property type="entry name" value="Helicase_ATP-bd"/>
</dbReference>
<proteinExistence type="inferred from homology"/>
<dbReference type="GO" id="GO:0005524">
    <property type="term" value="F:ATP binding"/>
    <property type="evidence" value="ECO:0007669"/>
    <property type="project" value="UniProtKB-KW"/>
</dbReference>
<evidence type="ECO:0000256" key="2">
    <source>
        <dbReference type="ARBA" id="ARBA00022741"/>
    </source>
</evidence>
<dbReference type="OrthoDB" id="1191041at2759"/>
<gene>
    <name evidence="14" type="ORF">BB561_002803</name>
</gene>
<dbReference type="GO" id="GO:0003723">
    <property type="term" value="F:RNA binding"/>
    <property type="evidence" value="ECO:0007669"/>
    <property type="project" value="UniProtKB-KW"/>
</dbReference>
<feature type="domain" description="Helicase ATP-binding" evidence="11">
    <location>
        <begin position="41"/>
        <end position="223"/>
    </location>
</feature>
<dbReference type="PROSITE" id="PS51195">
    <property type="entry name" value="Q_MOTIF"/>
    <property type="match status" value="1"/>
</dbReference>
<dbReference type="InterPro" id="IPR011545">
    <property type="entry name" value="DEAD/DEAH_box_helicase_dom"/>
</dbReference>
<dbReference type="PANTHER" id="PTHR47959">
    <property type="entry name" value="ATP-DEPENDENT RNA HELICASE RHLE-RELATED"/>
    <property type="match status" value="1"/>
</dbReference>
<evidence type="ECO:0000313" key="15">
    <source>
        <dbReference type="Proteomes" id="UP000245383"/>
    </source>
</evidence>
<comment type="similarity">
    <text evidence="7">Belongs to the DEAD box helicase family. DDX56/DBP9 subfamily.</text>
</comment>
<dbReference type="CDD" id="cd18787">
    <property type="entry name" value="SF2_C_DEAD"/>
    <property type="match status" value="1"/>
</dbReference>
<dbReference type="GO" id="GO:0003724">
    <property type="term" value="F:RNA helicase activity"/>
    <property type="evidence" value="ECO:0007669"/>
    <property type="project" value="UniProtKB-EC"/>
</dbReference>
<accession>A0A2T9YNZ4</accession>
<dbReference type="SMART" id="SM00490">
    <property type="entry name" value="HELICc"/>
    <property type="match status" value="1"/>
</dbReference>
<dbReference type="PROSITE" id="PS51192">
    <property type="entry name" value="HELICASE_ATP_BIND_1"/>
    <property type="match status" value="1"/>
</dbReference>
<feature type="compositionally biased region" description="Basic residues" evidence="10">
    <location>
        <begin position="632"/>
        <end position="651"/>
    </location>
</feature>
<dbReference type="Pfam" id="PF00271">
    <property type="entry name" value="Helicase_C"/>
    <property type="match status" value="2"/>
</dbReference>
<reference evidence="14 15" key="1">
    <citation type="journal article" date="2018" name="MBio">
        <title>Comparative Genomics Reveals the Core Gene Toolbox for the Fungus-Insect Symbiosis.</title>
        <authorList>
            <person name="Wang Y."/>
            <person name="Stata M."/>
            <person name="Wang W."/>
            <person name="Stajich J.E."/>
            <person name="White M.M."/>
            <person name="Moncalvo J.M."/>
        </authorList>
    </citation>
    <scope>NUCLEOTIDE SEQUENCE [LARGE SCALE GENOMIC DNA]</scope>
    <source>
        <strain evidence="14 15">SWE-8-4</strain>
    </source>
</reference>
<name>A0A2T9YNZ4_9FUNG</name>
<dbReference type="InterPro" id="IPR050079">
    <property type="entry name" value="DEAD_box_RNA_helicase"/>
</dbReference>
<dbReference type="EC" id="3.6.4.13" evidence="1"/>
<keyword evidence="3" id="KW-0378">Hydrolase</keyword>
<evidence type="ECO:0000256" key="7">
    <source>
        <dbReference type="ARBA" id="ARBA00038041"/>
    </source>
</evidence>
<evidence type="ECO:0000256" key="8">
    <source>
        <dbReference type="ARBA" id="ARBA00047984"/>
    </source>
</evidence>
<evidence type="ECO:0000259" key="11">
    <source>
        <dbReference type="PROSITE" id="PS51192"/>
    </source>
</evidence>
<keyword evidence="15" id="KW-1185">Reference proteome</keyword>
<dbReference type="STRING" id="133385.A0A2T9YNZ4"/>
<keyword evidence="6" id="KW-0694">RNA-binding</keyword>
<evidence type="ECO:0000256" key="5">
    <source>
        <dbReference type="ARBA" id="ARBA00022840"/>
    </source>
</evidence>
<dbReference type="GO" id="GO:0005829">
    <property type="term" value="C:cytosol"/>
    <property type="evidence" value="ECO:0007669"/>
    <property type="project" value="TreeGrafter"/>
</dbReference>
<keyword evidence="2" id="KW-0547">Nucleotide-binding</keyword>
<protein>
    <recommendedName>
        <fullName evidence="1">RNA helicase</fullName>
        <ecNumber evidence="1">3.6.4.13</ecNumber>
    </recommendedName>
</protein>
<dbReference type="InterPro" id="IPR027417">
    <property type="entry name" value="P-loop_NTPase"/>
</dbReference>
<organism evidence="14 15">
    <name type="scientific">Smittium simulii</name>
    <dbReference type="NCBI Taxonomy" id="133385"/>
    <lineage>
        <taxon>Eukaryota</taxon>
        <taxon>Fungi</taxon>
        <taxon>Fungi incertae sedis</taxon>
        <taxon>Zoopagomycota</taxon>
        <taxon>Kickxellomycotina</taxon>
        <taxon>Harpellomycetes</taxon>
        <taxon>Harpellales</taxon>
        <taxon>Legeriomycetaceae</taxon>
        <taxon>Smittium</taxon>
    </lineage>
</organism>
<dbReference type="AlphaFoldDB" id="A0A2T9YNZ4"/>
<feature type="region of interest" description="Disordered" evidence="10">
    <location>
        <begin position="622"/>
        <end position="669"/>
    </location>
</feature>
<evidence type="ECO:0000256" key="10">
    <source>
        <dbReference type="SAM" id="MobiDB-lite"/>
    </source>
</evidence>
<feature type="compositionally biased region" description="Basic and acidic residues" evidence="10">
    <location>
        <begin position="354"/>
        <end position="374"/>
    </location>
</feature>
<feature type="domain" description="Helicase C-terminal" evidence="12">
    <location>
        <begin position="347"/>
        <end position="527"/>
    </location>
</feature>
<feature type="region of interest" description="Disordered" evidence="10">
    <location>
        <begin position="348"/>
        <end position="401"/>
    </location>
</feature>
<evidence type="ECO:0000259" key="13">
    <source>
        <dbReference type="PROSITE" id="PS51195"/>
    </source>
</evidence>
<comment type="caution">
    <text evidence="14">The sequence shown here is derived from an EMBL/GenBank/DDBJ whole genome shotgun (WGS) entry which is preliminary data.</text>
</comment>
<evidence type="ECO:0000256" key="1">
    <source>
        <dbReference type="ARBA" id="ARBA00012552"/>
    </source>
</evidence>
<dbReference type="InterPro" id="IPR001650">
    <property type="entry name" value="Helicase_C-like"/>
</dbReference>
<evidence type="ECO:0000313" key="14">
    <source>
        <dbReference type="EMBL" id="PVU94085.1"/>
    </source>
</evidence>
<dbReference type="EMBL" id="MBFR01000101">
    <property type="protein sequence ID" value="PVU94085.1"/>
    <property type="molecule type" value="Genomic_DNA"/>
</dbReference>
<comment type="catalytic activity">
    <reaction evidence="8">
        <text>ATP + H2O = ADP + phosphate + H(+)</text>
        <dbReference type="Rhea" id="RHEA:13065"/>
        <dbReference type="ChEBI" id="CHEBI:15377"/>
        <dbReference type="ChEBI" id="CHEBI:15378"/>
        <dbReference type="ChEBI" id="CHEBI:30616"/>
        <dbReference type="ChEBI" id="CHEBI:43474"/>
        <dbReference type="ChEBI" id="CHEBI:456216"/>
        <dbReference type="EC" id="3.6.4.13"/>
    </reaction>
</comment>
<dbReference type="Gene3D" id="3.40.50.300">
    <property type="entry name" value="P-loop containing nucleotide triphosphate hydrolases"/>
    <property type="match status" value="2"/>
</dbReference>
<feature type="compositionally biased region" description="Acidic residues" evidence="10">
    <location>
        <begin position="375"/>
        <end position="398"/>
    </location>
</feature>
<dbReference type="Pfam" id="PF00270">
    <property type="entry name" value="DEAD"/>
    <property type="match status" value="1"/>
</dbReference>
<dbReference type="GO" id="GO:0016787">
    <property type="term" value="F:hydrolase activity"/>
    <property type="evidence" value="ECO:0007669"/>
    <property type="project" value="UniProtKB-KW"/>
</dbReference>
<feature type="compositionally biased region" description="Acidic residues" evidence="10">
    <location>
        <begin position="327"/>
        <end position="336"/>
    </location>
</feature>
<dbReference type="PROSITE" id="PS51194">
    <property type="entry name" value="HELICASE_CTER"/>
    <property type="match status" value="1"/>
</dbReference>
<feature type="domain" description="DEAD-box RNA helicase Q" evidence="13">
    <location>
        <begin position="10"/>
        <end position="38"/>
    </location>
</feature>
<feature type="region of interest" description="Disordered" evidence="10">
    <location>
        <begin position="324"/>
        <end position="343"/>
    </location>
</feature>
<dbReference type="SMART" id="SM00487">
    <property type="entry name" value="DEXDc"/>
    <property type="match status" value="1"/>
</dbReference>
<evidence type="ECO:0000256" key="9">
    <source>
        <dbReference type="PROSITE-ProRule" id="PRU00552"/>
    </source>
</evidence>
<dbReference type="SUPFAM" id="SSF52540">
    <property type="entry name" value="P-loop containing nucleoside triphosphate hydrolases"/>
    <property type="match status" value="2"/>
</dbReference>
<dbReference type="PANTHER" id="PTHR47959:SF21">
    <property type="entry name" value="DEAD-BOX HELICASE 56"/>
    <property type="match status" value="1"/>
</dbReference>
<feature type="short sequence motif" description="Q motif" evidence="9">
    <location>
        <begin position="10"/>
        <end position="38"/>
    </location>
</feature>
<evidence type="ECO:0000256" key="4">
    <source>
        <dbReference type="ARBA" id="ARBA00022806"/>
    </source>
</evidence>
<keyword evidence="5" id="KW-0067">ATP-binding</keyword>
<evidence type="ECO:0000256" key="3">
    <source>
        <dbReference type="ARBA" id="ARBA00022801"/>
    </source>
</evidence>
<evidence type="ECO:0000256" key="6">
    <source>
        <dbReference type="ARBA" id="ARBA00022884"/>
    </source>
</evidence>
<keyword evidence="4" id="KW-0347">Helicase</keyword>
<dbReference type="Proteomes" id="UP000245383">
    <property type="component" value="Unassembled WGS sequence"/>
</dbReference>
<dbReference type="InterPro" id="IPR014014">
    <property type="entry name" value="RNA_helicase_DEAD_Q_motif"/>
</dbReference>